<keyword evidence="1" id="KW-0472">Membrane</keyword>
<evidence type="ECO:0000313" key="2">
    <source>
        <dbReference type="EMBL" id="AIY44169.1"/>
    </source>
</evidence>
<feature type="transmembrane region" description="Helical" evidence="1">
    <location>
        <begin position="51"/>
        <end position="71"/>
    </location>
</feature>
<evidence type="ECO:0008006" key="4">
    <source>
        <dbReference type="Google" id="ProtNLM"/>
    </source>
</evidence>
<keyword evidence="1" id="KW-0812">Transmembrane</keyword>
<accession>A0A0A1FKG4</accession>
<dbReference type="Proteomes" id="UP000030302">
    <property type="component" value="Chromosome"/>
</dbReference>
<dbReference type="EMBL" id="CP009962">
    <property type="protein sequence ID" value="AIY44169.1"/>
    <property type="molecule type" value="Genomic_DNA"/>
</dbReference>
<feature type="transmembrane region" description="Helical" evidence="1">
    <location>
        <begin position="77"/>
        <end position="100"/>
    </location>
</feature>
<name>A0A0A1FKG4_9BURK</name>
<dbReference type="KEGG" id="care:LT85_5011"/>
<proteinExistence type="predicted"/>
<gene>
    <name evidence="2" type="ORF">LT85_5011</name>
</gene>
<dbReference type="HOGENOM" id="CLU_159351_0_0_4"/>
<sequence>MPYPQAVNEALEKLATTGIWRSNYAPPVYRLLWWAGISVPPPHFVGFVRNFVFSGGVFGIAWGAIMWFGIWSHGGMSALHAACATLFAGVFFGLVMALYYRHGARKYQLAQWK</sequence>
<dbReference type="RefSeq" id="WP_038494439.1">
    <property type="nucleotide sequence ID" value="NZ_CP009962.1"/>
</dbReference>
<protein>
    <recommendedName>
        <fullName evidence="4">Transmembrane protein</fullName>
    </recommendedName>
</protein>
<dbReference type="InterPro" id="IPR045644">
    <property type="entry name" value="DUF6404"/>
</dbReference>
<evidence type="ECO:0000256" key="1">
    <source>
        <dbReference type="SAM" id="Phobius"/>
    </source>
</evidence>
<keyword evidence="3" id="KW-1185">Reference proteome</keyword>
<keyword evidence="1" id="KW-1133">Transmembrane helix</keyword>
<dbReference type="AlphaFoldDB" id="A0A0A1FKG4"/>
<reference evidence="3" key="1">
    <citation type="journal article" date="2014" name="Soil Biol. Biochem.">
        <title>Structure and function of bacterial communities in ageing soils: Insights from the Mendocino ecological staircase.</title>
        <authorList>
            <person name="Uroz S."/>
            <person name="Tech J.J."/>
            <person name="Sawaya N.A."/>
            <person name="Frey-Klett P."/>
            <person name="Leveau J.H.J."/>
        </authorList>
    </citation>
    <scope>NUCLEOTIDE SEQUENCE [LARGE SCALE GENOMIC DNA]</scope>
    <source>
        <strain evidence="3">Cal35</strain>
    </source>
</reference>
<dbReference type="OrthoDB" id="7870117at2"/>
<organism evidence="2 3">
    <name type="scientific">Collimonas arenae</name>
    <dbReference type="NCBI Taxonomy" id="279058"/>
    <lineage>
        <taxon>Bacteria</taxon>
        <taxon>Pseudomonadati</taxon>
        <taxon>Pseudomonadota</taxon>
        <taxon>Betaproteobacteria</taxon>
        <taxon>Burkholderiales</taxon>
        <taxon>Oxalobacteraceae</taxon>
        <taxon>Collimonas</taxon>
    </lineage>
</organism>
<dbReference type="STRING" id="279058.LT85_5011"/>
<dbReference type="Pfam" id="PF19942">
    <property type="entry name" value="DUF6404"/>
    <property type="match status" value="1"/>
</dbReference>
<evidence type="ECO:0000313" key="3">
    <source>
        <dbReference type="Proteomes" id="UP000030302"/>
    </source>
</evidence>